<dbReference type="AlphaFoldDB" id="A0A6A6AW22"/>
<dbReference type="GO" id="GO:0045944">
    <property type="term" value="P:positive regulation of transcription by RNA polymerase II"/>
    <property type="evidence" value="ECO:0007669"/>
    <property type="project" value="TreeGrafter"/>
</dbReference>
<accession>A0A6A6AW22</accession>
<dbReference type="CDD" id="cd00067">
    <property type="entry name" value="GAL4"/>
    <property type="match status" value="1"/>
</dbReference>
<evidence type="ECO:0000256" key="3">
    <source>
        <dbReference type="ARBA" id="ARBA00023125"/>
    </source>
</evidence>
<keyword evidence="3" id="KW-0238">DNA-binding</keyword>
<evidence type="ECO:0000256" key="6">
    <source>
        <dbReference type="SAM" id="MobiDB-lite"/>
    </source>
</evidence>
<dbReference type="GO" id="GO:0043565">
    <property type="term" value="F:sequence-specific DNA binding"/>
    <property type="evidence" value="ECO:0007669"/>
    <property type="project" value="TreeGrafter"/>
</dbReference>
<evidence type="ECO:0000256" key="5">
    <source>
        <dbReference type="ARBA" id="ARBA00023242"/>
    </source>
</evidence>
<dbReference type="RefSeq" id="XP_033529118.1">
    <property type="nucleotide sequence ID" value="XM_033671119.1"/>
</dbReference>
<dbReference type="InterPro" id="IPR036864">
    <property type="entry name" value="Zn2-C6_fun-type_DNA-bd_sf"/>
</dbReference>
<evidence type="ECO:0000259" key="7">
    <source>
        <dbReference type="PROSITE" id="PS50048"/>
    </source>
</evidence>
<feature type="compositionally biased region" description="Low complexity" evidence="6">
    <location>
        <begin position="211"/>
        <end position="220"/>
    </location>
</feature>
<feature type="region of interest" description="Disordered" evidence="6">
    <location>
        <begin position="30"/>
        <end position="57"/>
    </location>
</feature>
<feature type="compositionally biased region" description="Basic residues" evidence="6">
    <location>
        <begin position="99"/>
        <end position="110"/>
    </location>
</feature>
<reference evidence="8" key="1">
    <citation type="journal article" date="2020" name="Stud. Mycol.">
        <title>101 Dothideomycetes genomes: a test case for predicting lifestyles and emergence of pathogens.</title>
        <authorList>
            <person name="Haridas S."/>
            <person name="Albert R."/>
            <person name="Binder M."/>
            <person name="Bloem J."/>
            <person name="Labutti K."/>
            <person name="Salamov A."/>
            <person name="Andreopoulos B."/>
            <person name="Baker S."/>
            <person name="Barry K."/>
            <person name="Bills G."/>
            <person name="Bluhm B."/>
            <person name="Cannon C."/>
            <person name="Castanera R."/>
            <person name="Culley D."/>
            <person name="Daum C."/>
            <person name="Ezra D."/>
            <person name="Gonzalez J."/>
            <person name="Henrissat B."/>
            <person name="Kuo A."/>
            <person name="Liang C."/>
            <person name="Lipzen A."/>
            <person name="Lutzoni F."/>
            <person name="Magnuson J."/>
            <person name="Mondo S."/>
            <person name="Nolan M."/>
            <person name="Ohm R."/>
            <person name="Pangilinan J."/>
            <person name="Park H.-J."/>
            <person name="Ramirez L."/>
            <person name="Alfaro M."/>
            <person name="Sun H."/>
            <person name="Tritt A."/>
            <person name="Yoshinaga Y."/>
            <person name="Zwiers L.-H."/>
            <person name="Turgeon B."/>
            <person name="Goodwin S."/>
            <person name="Spatafora J."/>
            <person name="Crous P."/>
            <person name="Grigoriev I."/>
        </authorList>
    </citation>
    <scope>NUCLEOTIDE SEQUENCE</scope>
    <source>
        <strain evidence="8">CBS 119687</strain>
    </source>
</reference>
<dbReference type="Gene3D" id="4.10.240.10">
    <property type="entry name" value="Zn(2)-C6 fungal-type DNA-binding domain"/>
    <property type="match status" value="1"/>
</dbReference>
<dbReference type="SMART" id="SM00066">
    <property type="entry name" value="GAL4"/>
    <property type="match status" value="1"/>
</dbReference>
<organism evidence="8 9">
    <name type="scientific">Dothidotthia symphoricarpi CBS 119687</name>
    <dbReference type="NCBI Taxonomy" id="1392245"/>
    <lineage>
        <taxon>Eukaryota</taxon>
        <taxon>Fungi</taxon>
        <taxon>Dikarya</taxon>
        <taxon>Ascomycota</taxon>
        <taxon>Pezizomycotina</taxon>
        <taxon>Dothideomycetes</taxon>
        <taxon>Pleosporomycetidae</taxon>
        <taxon>Pleosporales</taxon>
        <taxon>Dothidotthiaceae</taxon>
        <taxon>Dothidotthia</taxon>
    </lineage>
</organism>
<dbReference type="PROSITE" id="PS00463">
    <property type="entry name" value="ZN2_CY6_FUNGAL_1"/>
    <property type="match status" value="1"/>
</dbReference>
<evidence type="ECO:0000313" key="8">
    <source>
        <dbReference type="EMBL" id="KAF2134731.1"/>
    </source>
</evidence>
<name>A0A6A6AW22_9PLEO</name>
<keyword evidence="2" id="KW-0805">Transcription regulation</keyword>
<dbReference type="InterPro" id="IPR051711">
    <property type="entry name" value="Stress_Response_Reg"/>
</dbReference>
<dbReference type="OrthoDB" id="2328572at2759"/>
<evidence type="ECO:0000256" key="4">
    <source>
        <dbReference type="ARBA" id="ARBA00023163"/>
    </source>
</evidence>
<gene>
    <name evidence="8" type="ORF">P153DRAFT_392051</name>
</gene>
<dbReference type="InterPro" id="IPR001138">
    <property type="entry name" value="Zn2Cys6_DnaBD"/>
</dbReference>
<dbReference type="Proteomes" id="UP000799771">
    <property type="component" value="Unassembled WGS sequence"/>
</dbReference>
<proteinExistence type="predicted"/>
<protein>
    <recommendedName>
        <fullName evidence="7">Zn(2)-C6 fungal-type domain-containing protein</fullName>
    </recommendedName>
</protein>
<dbReference type="GO" id="GO:0000981">
    <property type="term" value="F:DNA-binding transcription factor activity, RNA polymerase II-specific"/>
    <property type="evidence" value="ECO:0007669"/>
    <property type="project" value="InterPro"/>
</dbReference>
<evidence type="ECO:0000313" key="9">
    <source>
        <dbReference type="Proteomes" id="UP000799771"/>
    </source>
</evidence>
<feature type="domain" description="Zn(2)-C6 fungal-type" evidence="7">
    <location>
        <begin position="65"/>
        <end position="94"/>
    </location>
</feature>
<dbReference type="GO" id="GO:0005634">
    <property type="term" value="C:nucleus"/>
    <property type="evidence" value="ECO:0007669"/>
    <property type="project" value="UniProtKB-SubCell"/>
</dbReference>
<dbReference type="EMBL" id="ML977497">
    <property type="protein sequence ID" value="KAF2134731.1"/>
    <property type="molecule type" value="Genomic_DNA"/>
</dbReference>
<dbReference type="Pfam" id="PF00172">
    <property type="entry name" value="Zn_clus"/>
    <property type="match status" value="1"/>
</dbReference>
<dbReference type="PANTHER" id="PTHR47540">
    <property type="entry name" value="THIAMINE REPRESSIBLE GENES REGULATORY PROTEIN THI5"/>
    <property type="match status" value="1"/>
</dbReference>
<keyword evidence="4" id="KW-0804">Transcription</keyword>
<feature type="compositionally biased region" description="Polar residues" evidence="6">
    <location>
        <begin position="30"/>
        <end position="41"/>
    </location>
</feature>
<keyword evidence="9" id="KW-1185">Reference proteome</keyword>
<dbReference type="PANTHER" id="PTHR47540:SF2">
    <property type="entry name" value="ZN(II)2CYS6 TRANSCRIPTION FACTOR (EUROFUNG)"/>
    <property type="match status" value="1"/>
</dbReference>
<feature type="region of interest" description="Disordered" evidence="6">
    <location>
        <begin position="192"/>
        <end position="220"/>
    </location>
</feature>
<comment type="subcellular location">
    <subcellularLocation>
        <location evidence="1">Nucleus</location>
    </subcellularLocation>
</comment>
<evidence type="ECO:0000256" key="1">
    <source>
        <dbReference type="ARBA" id="ARBA00004123"/>
    </source>
</evidence>
<keyword evidence="5" id="KW-0539">Nucleus</keyword>
<feature type="compositionally biased region" description="Polar residues" evidence="6">
    <location>
        <begin position="121"/>
        <end position="130"/>
    </location>
</feature>
<dbReference type="PROSITE" id="PS50048">
    <property type="entry name" value="ZN2_CY6_FUNGAL_2"/>
    <property type="match status" value="1"/>
</dbReference>
<feature type="region of interest" description="Disordered" evidence="6">
    <location>
        <begin position="96"/>
        <end position="131"/>
    </location>
</feature>
<dbReference type="GO" id="GO:0008270">
    <property type="term" value="F:zinc ion binding"/>
    <property type="evidence" value="ECO:0007669"/>
    <property type="project" value="InterPro"/>
</dbReference>
<evidence type="ECO:0000256" key="2">
    <source>
        <dbReference type="ARBA" id="ARBA00023015"/>
    </source>
</evidence>
<sequence length="453" mass="49178">MLRLDALECLHELCTPLALSIITIAPGMSQPSVRSMSPRPHSSNEQDRPSGNGEAVKRTNRLRSSCDACHRSKIKCTGGDPCSTCLGSQSRCTYSRGNRLGRPKGSKNKRTLMQDGGNENVKAQSETTKGSADVIQWPSTDLTSFEPDFDFNFETAFADNFADSRLLLDSHLGEMENLNSEDRMDASRFAQNYSTSDPSESLRYDSGGSGTDTVTTPPNYTTLPSPYRSSLASSKAGAPVTSIASGPSDCSCLQQLIKLLYHLQDLRCSHASGPAIDAVLIGVRLAEIPWKIVMHCGHCQNGDKHKEAYLLFSMSIRILLSSVQKLSSGLFQTEVTSNMAVSIGTFSLSGDAKSEVIEVAIRKALQAIAIALVHLWERTGRPRPTPTADMGMGNSALLTPMSLFASISDETQRLLACHDLTSALSGTENTMSLLNMLQFIMKVTEEELKTSTY</sequence>
<dbReference type="GeneID" id="54411551"/>
<dbReference type="SUPFAM" id="SSF57701">
    <property type="entry name" value="Zn2/Cys6 DNA-binding domain"/>
    <property type="match status" value="1"/>
</dbReference>